<feature type="transmembrane region" description="Helical" evidence="1">
    <location>
        <begin position="6"/>
        <end position="26"/>
    </location>
</feature>
<evidence type="ECO:0000313" key="3">
    <source>
        <dbReference type="Proteomes" id="UP000434409"/>
    </source>
</evidence>
<name>A0A6N7UXU8_9FIRM</name>
<dbReference type="InterPro" id="IPR030949">
    <property type="entry name" value="ECF_S_folate_fam"/>
</dbReference>
<feature type="transmembrane region" description="Helical" evidence="1">
    <location>
        <begin position="74"/>
        <end position="95"/>
    </location>
</feature>
<dbReference type="Proteomes" id="UP000434409">
    <property type="component" value="Unassembled WGS sequence"/>
</dbReference>
<organism evidence="2 3">
    <name type="scientific">Suipraeoptans intestinalis</name>
    <dbReference type="NCBI Taxonomy" id="2606628"/>
    <lineage>
        <taxon>Bacteria</taxon>
        <taxon>Bacillati</taxon>
        <taxon>Bacillota</taxon>
        <taxon>Clostridia</taxon>
        <taxon>Lachnospirales</taxon>
        <taxon>Lachnospiraceae</taxon>
        <taxon>Suipraeoptans</taxon>
    </lineage>
</organism>
<feature type="transmembrane region" description="Helical" evidence="1">
    <location>
        <begin position="102"/>
        <end position="124"/>
    </location>
</feature>
<reference evidence="2 3" key="1">
    <citation type="submission" date="2019-08" db="EMBL/GenBank/DDBJ databases">
        <title>In-depth cultivation of the pig gut microbiome towards novel bacterial diversity and tailored functional studies.</title>
        <authorList>
            <person name="Wylensek D."/>
            <person name="Hitch T.C.A."/>
            <person name="Clavel T."/>
        </authorList>
    </citation>
    <scope>NUCLEOTIDE SEQUENCE [LARGE SCALE GENOMIC DNA]</scope>
    <source>
        <strain evidence="2 3">68-1-5</strain>
    </source>
</reference>
<dbReference type="Pfam" id="PF12822">
    <property type="entry name" value="ECF_trnsprt"/>
    <property type="match status" value="1"/>
</dbReference>
<accession>A0A6N7UXU8</accession>
<dbReference type="RefSeq" id="WP_154475721.1">
    <property type="nucleotide sequence ID" value="NZ_VULY01000018.1"/>
</dbReference>
<dbReference type="NCBIfam" id="TIGR04518">
    <property type="entry name" value="ECF_S_folT_fam"/>
    <property type="match status" value="1"/>
</dbReference>
<feature type="transmembrane region" description="Helical" evidence="1">
    <location>
        <begin position="38"/>
        <end position="62"/>
    </location>
</feature>
<sequence>MSKFKNVQVLTAAAMLAAIAVILGFFKIPLSPTLEIRFAVLPIAVSGAMFGPAVAAVVGILSDVGGYLLKPTGPFFPGFTVSAAISGVIFGLLLYKKKATWLRVTGAMTIRTVVVSILLNSYWLTMLYHKGFVPILAGRITKELILLPIFIAMILALLKLLEKTGMFSRFERKTNESQTS</sequence>
<protein>
    <submittedName>
        <fullName evidence="2">Folate family ECF transporter S component</fullName>
    </submittedName>
</protein>
<keyword evidence="1" id="KW-1133">Transmembrane helix</keyword>
<keyword evidence="1" id="KW-0812">Transmembrane</keyword>
<gene>
    <name evidence="2" type="ORF">FYJ34_01770</name>
</gene>
<dbReference type="AlphaFoldDB" id="A0A6N7UXU8"/>
<dbReference type="GO" id="GO:0022857">
    <property type="term" value="F:transmembrane transporter activity"/>
    <property type="evidence" value="ECO:0007669"/>
    <property type="project" value="InterPro"/>
</dbReference>
<proteinExistence type="predicted"/>
<dbReference type="InterPro" id="IPR024529">
    <property type="entry name" value="ECF_trnsprt_substrate-spec"/>
</dbReference>
<comment type="caution">
    <text evidence="2">The sequence shown here is derived from an EMBL/GenBank/DDBJ whole genome shotgun (WGS) entry which is preliminary data.</text>
</comment>
<keyword evidence="3" id="KW-1185">Reference proteome</keyword>
<evidence type="ECO:0000313" key="2">
    <source>
        <dbReference type="EMBL" id="MSR93039.1"/>
    </source>
</evidence>
<dbReference type="Gene3D" id="1.10.1760.20">
    <property type="match status" value="1"/>
</dbReference>
<dbReference type="EMBL" id="VULY01000018">
    <property type="protein sequence ID" value="MSR93039.1"/>
    <property type="molecule type" value="Genomic_DNA"/>
</dbReference>
<feature type="transmembrane region" description="Helical" evidence="1">
    <location>
        <begin position="144"/>
        <end position="161"/>
    </location>
</feature>
<keyword evidence="1" id="KW-0472">Membrane</keyword>
<evidence type="ECO:0000256" key="1">
    <source>
        <dbReference type="SAM" id="Phobius"/>
    </source>
</evidence>